<keyword evidence="5 9" id="KW-0375">Hydrogen ion transport</keyword>
<evidence type="ECO:0000256" key="2">
    <source>
        <dbReference type="ARBA" id="ARBA00009904"/>
    </source>
</evidence>
<evidence type="ECO:0000313" key="11">
    <source>
        <dbReference type="Proteomes" id="UP000694400"/>
    </source>
</evidence>
<feature type="transmembrane region" description="Helical" evidence="9">
    <location>
        <begin position="360"/>
        <end position="379"/>
    </location>
</feature>
<evidence type="ECO:0000256" key="7">
    <source>
        <dbReference type="ARBA" id="ARBA00023065"/>
    </source>
</evidence>
<dbReference type="InterPro" id="IPR002490">
    <property type="entry name" value="V-ATPase_116kDa_su"/>
</dbReference>
<dbReference type="PIRSF" id="PIRSF001293">
    <property type="entry name" value="ATP6V0A1"/>
    <property type="match status" value="1"/>
</dbReference>
<feature type="transmembrane region" description="Helical" evidence="9">
    <location>
        <begin position="550"/>
        <end position="571"/>
    </location>
</feature>
<feature type="transmembrane region" description="Helical" evidence="9">
    <location>
        <begin position="311"/>
        <end position="340"/>
    </location>
</feature>
<evidence type="ECO:0000256" key="4">
    <source>
        <dbReference type="ARBA" id="ARBA00022692"/>
    </source>
</evidence>
<sequence length="734" mass="84520">MASIFRSEEMSLMQLFLQVEAAYCCVAELGELGLVQFRDLNGNVNSFQRKFVNEVRRCESLERILRKSQKALNGLVIYLLTLLRFTAGVIKRERMIPFERLLWRACRGNIYLRYTEMDTPLEDPVTREEVKKNVFIIFYQGEQLKQKIKKICDGFRATVYPCPESATERREMLDGVNTRIEDLNTVITQTESHRQRLLHEAAANLWSWEIKVKKIKAIYHILNCCNIDVTQQCVIAEIWFPVADAGRIKRALHQGMERSGSTIAPILTAIHTRMAPPTFNRTNKFTAGFQNIVDAYGVGNYREMNPAPYTIITFPFLFAVMFGDCGHGAIMLAFALWMVINEKSLLAQKSTNEIWNTFFSGRYLILLMGIFSIYTGFIYNDCFSKSFNILGSSWHVIPMFKNNTWNKDVLLENTELQLDPAVPGVYSGNPYPFGIDPIWNIASNKLTFLNSYKMKMSVVIGIVHMVFGVILSLFNHIYFKKYMNIILQFIPEMIFIISLFGYLVFMIIFKWCHFDVHSSQSAPSILIHFINMFLFNYSDDSNAPLYTHQVCIMQSFLVIFALIAVPWMLLIKPFILRANHQKSLSECYLGNPELRNKRNVFGFTLFQFNFGDIFVHQAIHTIEYCLGCISNTASYLRLWALSLAHAQLSEVLWTMVMESGLRNSSWTGLITIFIIFAAFAVLTVAILLVMEGLSAFLHALRLHWVEFQNKFYVGAGYKFSPFSFKNIIDGTTEE</sequence>
<dbReference type="GO" id="GO:0051117">
    <property type="term" value="F:ATPase binding"/>
    <property type="evidence" value="ECO:0007669"/>
    <property type="project" value="TreeGrafter"/>
</dbReference>
<feature type="transmembrane region" description="Helical" evidence="9">
    <location>
        <begin position="485"/>
        <end position="509"/>
    </location>
</feature>
<feature type="transmembrane region" description="Helical" evidence="9">
    <location>
        <begin position="458"/>
        <end position="479"/>
    </location>
</feature>
<evidence type="ECO:0000256" key="9">
    <source>
        <dbReference type="RuleBase" id="RU361189"/>
    </source>
</evidence>
<proteinExistence type="inferred from homology"/>
<evidence type="ECO:0000256" key="6">
    <source>
        <dbReference type="ARBA" id="ARBA00022989"/>
    </source>
</evidence>
<dbReference type="GO" id="GO:0007035">
    <property type="term" value="P:vacuolar acidification"/>
    <property type="evidence" value="ECO:0007669"/>
    <property type="project" value="TreeGrafter"/>
</dbReference>
<comment type="function">
    <text evidence="9">Essential component of the vacuolar proton pump (V-ATPase), a multimeric enzyme that catalyzes the translocation of protons across the membranes. Required for assembly and activity of the V-ATPase.</text>
</comment>
<keyword evidence="3 9" id="KW-0813">Transport</keyword>
<evidence type="ECO:0000313" key="10">
    <source>
        <dbReference type="Ensembl" id="ENSAPLP00020026841.1"/>
    </source>
</evidence>
<reference evidence="10" key="2">
    <citation type="submission" date="2025-08" db="UniProtKB">
        <authorList>
            <consortium name="Ensembl"/>
        </authorList>
    </citation>
    <scope>IDENTIFICATION</scope>
</reference>
<name>A0A8B9TY97_ANAPL</name>
<dbReference type="Proteomes" id="UP000694400">
    <property type="component" value="Chromosome 1"/>
</dbReference>
<keyword evidence="4 9" id="KW-0812">Transmembrane</keyword>
<comment type="similarity">
    <text evidence="2 9">Belongs to the V-ATPase 116 kDa subunit family.</text>
</comment>
<reference evidence="10" key="1">
    <citation type="submission" date="2019-08" db="EMBL/GenBank/DDBJ databases">
        <title>Three high-quality genomes provides insights into domestication of ducks.</title>
        <authorList>
            <person name="Hou Z.C."/>
            <person name="Zhu F."/>
            <person name="Yin Z.T."/>
            <person name="Zhang F."/>
        </authorList>
    </citation>
    <scope>NUCLEOTIDE SEQUENCE [LARGE SCALE GENOMIC DNA]</scope>
</reference>
<dbReference type="GO" id="GO:0000220">
    <property type="term" value="C:vacuolar proton-transporting V-type ATPase, V0 domain"/>
    <property type="evidence" value="ECO:0007669"/>
    <property type="project" value="InterPro"/>
</dbReference>
<keyword evidence="7 9" id="KW-0406">Ion transport</keyword>
<feature type="transmembrane region" description="Helical" evidence="9">
    <location>
        <begin position="668"/>
        <end position="690"/>
    </location>
</feature>
<keyword evidence="6 9" id="KW-1133">Transmembrane helix</keyword>
<dbReference type="Ensembl" id="ENSAPLT00020028897.1">
    <property type="protein sequence ID" value="ENSAPLP00020026841.1"/>
    <property type="gene ID" value="ENSAPLG00020018222.1"/>
</dbReference>
<dbReference type="AlphaFoldDB" id="A0A8B9TY97"/>
<dbReference type="GO" id="GO:0005886">
    <property type="term" value="C:plasma membrane"/>
    <property type="evidence" value="ECO:0007669"/>
    <property type="project" value="TreeGrafter"/>
</dbReference>
<evidence type="ECO:0000256" key="1">
    <source>
        <dbReference type="ARBA" id="ARBA00004141"/>
    </source>
</evidence>
<evidence type="ECO:0000256" key="8">
    <source>
        <dbReference type="ARBA" id="ARBA00023136"/>
    </source>
</evidence>
<accession>A0A8B9TY97</accession>
<comment type="subcellular location">
    <subcellularLocation>
        <location evidence="1">Membrane</location>
        <topology evidence="1">Multi-pass membrane protein</topology>
    </subcellularLocation>
</comment>
<dbReference type="Pfam" id="PF01496">
    <property type="entry name" value="V_ATPase_I"/>
    <property type="match status" value="2"/>
</dbReference>
<dbReference type="PANTHER" id="PTHR11629">
    <property type="entry name" value="VACUOLAR PROTON ATPASES"/>
    <property type="match status" value="1"/>
</dbReference>
<evidence type="ECO:0000256" key="5">
    <source>
        <dbReference type="ARBA" id="ARBA00022781"/>
    </source>
</evidence>
<protein>
    <recommendedName>
        <fullName evidence="9">V-type proton ATPase subunit a</fullName>
    </recommendedName>
</protein>
<organism evidence="10 11">
    <name type="scientific">Anas platyrhynchos</name>
    <name type="common">Mallard</name>
    <name type="synonym">Anas boschas</name>
    <dbReference type="NCBI Taxonomy" id="8839"/>
    <lineage>
        <taxon>Eukaryota</taxon>
        <taxon>Metazoa</taxon>
        <taxon>Chordata</taxon>
        <taxon>Craniata</taxon>
        <taxon>Vertebrata</taxon>
        <taxon>Euteleostomi</taxon>
        <taxon>Archelosauria</taxon>
        <taxon>Archosauria</taxon>
        <taxon>Dinosauria</taxon>
        <taxon>Saurischia</taxon>
        <taxon>Theropoda</taxon>
        <taxon>Coelurosauria</taxon>
        <taxon>Aves</taxon>
        <taxon>Neognathae</taxon>
        <taxon>Galloanserae</taxon>
        <taxon>Anseriformes</taxon>
        <taxon>Anatidae</taxon>
        <taxon>Anatinae</taxon>
        <taxon>Anas</taxon>
    </lineage>
</organism>
<keyword evidence="8 9" id="KW-0472">Membrane</keyword>
<reference evidence="10" key="3">
    <citation type="submission" date="2025-09" db="UniProtKB">
        <authorList>
            <consortium name="Ensembl"/>
        </authorList>
    </citation>
    <scope>IDENTIFICATION</scope>
</reference>
<evidence type="ECO:0000256" key="3">
    <source>
        <dbReference type="ARBA" id="ARBA00022448"/>
    </source>
</evidence>
<feature type="transmembrane region" description="Helical" evidence="9">
    <location>
        <begin position="71"/>
        <end position="90"/>
    </location>
</feature>
<dbReference type="GO" id="GO:0046961">
    <property type="term" value="F:proton-transporting ATPase activity, rotational mechanism"/>
    <property type="evidence" value="ECO:0007669"/>
    <property type="project" value="InterPro"/>
</dbReference>
<dbReference type="InterPro" id="IPR026028">
    <property type="entry name" value="V-type_ATPase_116kDa_su_euka"/>
</dbReference>
<dbReference type="PANTHER" id="PTHR11629:SF26">
    <property type="entry name" value="V-TYPE PROTON ATPASE 116 KDA SUBUNIT A 4"/>
    <property type="match status" value="1"/>
</dbReference>